<dbReference type="InterPro" id="IPR015854">
    <property type="entry name" value="ABC_transpr_LolD-like"/>
</dbReference>
<evidence type="ECO:0000313" key="14">
    <source>
        <dbReference type="Proteomes" id="UP000198833"/>
    </source>
</evidence>
<dbReference type="GO" id="GO:0016887">
    <property type="term" value="F:ATP hydrolysis activity"/>
    <property type="evidence" value="ECO:0007669"/>
    <property type="project" value="InterPro"/>
</dbReference>
<evidence type="ECO:0000313" key="13">
    <source>
        <dbReference type="EMBL" id="SEP89805.1"/>
    </source>
</evidence>
<comment type="subunit">
    <text evidence="2">The complex is composed of two ATP-binding proteins (HrtA), two transmembrane proteins (HrtB) and a solute-binding protein.</text>
</comment>
<dbReference type="CDD" id="cd03255">
    <property type="entry name" value="ABC_MJ0796_LolCDE_FtsE"/>
    <property type="match status" value="1"/>
</dbReference>
<gene>
    <name evidence="13" type="ORF">SAMN04488558_10336</name>
</gene>
<feature type="domain" description="ABC transporter" evidence="12">
    <location>
        <begin position="4"/>
        <end position="222"/>
    </location>
</feature>
<dbReference type="SMART" id="SM00382">
    <property type="entry name" value="AAA"/>
    <property type="match status" value="1"/>
</dbReference>
<organism evidence="13 14">
    <name type="scientific">Ignavigranum ruoffiae</name>
    <dbReference type="NCBI Taxonomy" id="89093"/>
    <lineage>
        <taxon>Bacteria</taxon>
        <taxon>Bacillati</taxon>
        <taxon>Bacillota</taxon>
        <taxon>Bacilli</taxon>
        <taxon>Lactobacillales</taxon>
        <taxon>Aerococcaceae</taxon>
        <taxon>Ignavigranum</taxon>
    </lineage>
</organism>
<dbReference type="GO" id="GO:0005524">
    <property type="term" value="F:ATP binding"/>
    <property type="evidence" value="ECO:0007669"/>
    <property type="project" value="UniProtKB-KW"/>
</dbReference>
<dbReference type="GO" id="GO:0005886">
    <property type="term" value="C:plasma membrane"/>
    <property type="evidence" value="ECO:0007669"/>
    <property type="project" value="UniProtKB-SubCell"/>
</dbReference>
<keyword evidence="3" id="KW-0813">Transport</keyword>
<evidence type="ECO:0000256" key="7">
    <source>
        <dbReference type="ARBA" id="ARBA00022970"/>
    </source>
</evidence>
<dbReference type="PANTHER" id="PTHR24220:SF666">
    <property type="entry name" value="HEMIN IMPORT ATP-BINDING PROTEIN HRTA-RELATED"/>
    <property type="match status" value="1"/>
</dbReference>
<keyword evidence="8" id="KW-0472">Membrane</keyword>
<evidence type="ECO:0000256" key="2">
    <source>
        <dbReference type="ARBA" id="ARBA00011131"/>
    </source>
</evidence>
<dbReference type="PROSITE" id="PS00211">
    <property type="entry name" value="ABC_TRANSPORTER_1"/>
    <property type="match status" value="1"/>
</dbReference>
<dbReference type="EMBL" id="FOEN01000003">
    <property type="protein sequence ID" value="SEP89805.1"/>
    <property type="molecule type" value="Genomic_DNA"/>
</dbReference>
<comment type="subcellular location">
    <subcellularLocation>
        <location evidence="1">Cell membrane</location>
        <topology evidence="1">Peripheral membrane protein</topology>
    </subcellularLocation>
</comment>
<dbReference type="GO" id="GO:0022857">
    <property type="term" value="F:transmembrane transporter activity"/>
    <property type="evidence" value="ECO:0007669"/>
    <property type="project" value="TreeGrafter"/>
</dbReference>
<dbReference type="InterPro" id="IPR027417">
    <property type="entry name" value="P-loop_NTPase"/>
</dbReference>
<dbReference type="OrthoDB" id="9791546at2"/>
<evidence type="ECO:0000256" key="9">
    <source>
        <dbReference type="ARBA" id="ARBA00024359"/>
    </source>
</evidence>
<dbReference type="GO" id="GO:0006865">
    <property type="term" value="P:amino acid transport"/>
    <property type="evidence" value="ECO:0007669"/>
    <property type="project" value="UniProtKB-KW"/>
</dbReference>
<evidence type="ECO:0000256" key="5">
    <source>
        <dbReference type="ARBA" id="ARBA00022741"/>
    </source>
</evidence>
<evidence type="ECO:0000256" key="4">
    <source>
        <dbReference type="ARBA" id="ARBA00022475"/>
    </source>
</evidence>
<accession>A0A1H9BLP2</accession>
<keyword evidence="7" id="KW-0029">Amino-acid transport</keyword>
<comment type="function">
    <text evidence="11">Part of the ABC transporter complex hrt involved in hemin import. Responsible for energy coupling to the transport system.</text>
</comment>
<evidence type="ECO:0000256" key="8">
    <source>
        <dbReference type="ARBA" id="ARBA00023136"/>
    </source>
</evidence>
<keyword evidence="14" id="KW-1185">Reference proteome</keyword>
<comment type="similarity">
    <text evidence="9">Belongs to the ABC transporter superfamily. HrtA family.</text>
</comment>
<dbReference type="GO" id="GO:0098796">
    <property type="term" value="C:membrane protein complex"/>
    <property type="evidence" value="ECO:0007669"/>
    <property type="project" value="UniProtKB-ARBA"/>
</dbReference>
<dbReference type="InterPro" id="IPR003593">
    <property type="entry name" value="AAA+_ATPase"/>
</dbReference>
<evidence type="ECO:0000256" key="10">
    <source>
        <dbReference type="ARBA" id="ARBA00024432"/>
    </source>
</evidence>
<evidence type="ECO:0000256" key="11">
    <source>
        <dbReference type="ARBA" id="ARBA00024721"/>
    </source>
</evidence>
<evidence type="ECO:0000256" key="1">
    <source>
        <dbReference type="ARBA" id="ARBA00004202"/>
    </source>
</evidence>
<dbReference type="STRING" id="89093.SAMN04488558_10336"/>
<sequence>MKAIEFKNVSKTYLDGKEEFLALKSTNLAIETGEFVAIIGPSGSGKSTFLTLAGGLQTPTEGEILINGQSIYQLSAKELGKIRFKEIGFILQSSNLIPYLSVRNQFRLIDKINKKSRQDEMEDLLAQLEISGVADKYPEDLSGGQKQRVAIVKALYNNPTLILADEPTASLDSERAFEVVKILAKESKAKNKAIVMVTHDLRLIDQCDRVFEMSDGVLTEKK</sequence>
<dbReference type="AlphaFoldDB" id="A0A1H9BLP2"/>
<keyword evidence="6 13" id="KW-0067">ATP-binding</keyword>
<keyword evidence="5" id="KW-0547">Nucleotide-binding</keyword>
<dbReference type="SUPFAM" id="SSF52540">
    <property type="entry name" value="P-loop containing nucleoside triphosphate hydrolases"/>
    <property type="match status" value="1"/>
</dbReference>
<dbReference type="Pfam" id="PF00005">
    <property type="entry name" value="ABC_tran"/>
    <property type="match status" value="1"/>
</dbReference>
<evidence type="ECO:0000256" key="3">
    <source>
        <dbReference type="ARBA" id="ARBA00022448"/>
    </source>
</evidence>
<proteinExistence type="inferred from homology"/>
<dbReference type="RefSeq" id="WP_092570750.1">
    <property type="nucleotide sequence ID" value="NZ_CALUDV010000006.1"/>
</dbReference>
<protein>
    <recommendedName>
        <fullName evidence="10">Putative hemin import ATP-binding protein HrtA</fullName>
    </recommendedName>
</protein>
<dbReference type="InterPro" id="IPR017871">
    <property type="entry name" value="ABC_transporter-like_CS"/>
</dbReference>
<dbReference type="Proteomes" id="UP000198833">
    <property type="component" value="Unassembled WGS sequence"/>
</dbReference>
<dbReference type="InterPro" id="IPR017911">
    <property type="entry name" value="MacB-like_ATP-bd"/>
</dbReference>
<evidence type="ECO:0000259" key="12">
    <source>
        <dbReference type="PROSITE" id="PS50893"/>
    </source>
</evidence>
<keyword evidence="4" id="KW-1003">Cell membrane</keyword>
<reference evidence="13 14" key="1">
    <citation type="submission" date="2016-10" db="EMBL/GenBank/DDBJ databases">
        <authorList>
            <person name="de Groot N.N."/>
        </authorList>
    </citation>
    <scope>NUCLEOTIDE SEQUENCE [LARGE SCALE GENOMIC DNA]</scope>
    <source>
        <strain evidence="13 14">DSM 15695</strain>
    </source>
</reference>
<name>A0A1H9BLP2_9LACT</name>
<dbReference type="PANTHER" id="PTHR24220">
    <property type="entry name" value="IMPORT ATP-BINDING PROTEIN"/>
    <property type="match status" value="1"/>
</dbReference>
<dbReference type="FunFam" id="3.40.50.300:FF:000032">
    <property type="entry name" value="Export ABC transporter ATP-binding protein"/>
    <property type="match status" value="1"/>
</dbReference>
<dbReference type="PROSITE" id="PS50893">
    <property type="entry name" value="ABC_TRANSPORTER_2"/>
    <property type="match status" value="1"/>
</dbReference>
<evidence type="ECO:0000256" key="6">
    <source>
        <dbReference type="ARBA" id="ARBA00022840"/>
    </source>
</evidence>
<dbReference type="Gene3D" id="3.40.50.300">
    <property type="entry name" value="P-loop containing nucleotide triphosphate hydrolases"/>
    <property type="match status" value="1"/>
</dbReference>
<dbReference type="InterPro" id="IPR003439">
    <property type="entry name" value="ABC_transporter-like_ATP-bd"/>
</dbReference>